<dbReference type="EMBL" id="UINC01021351">
    <property type="protein sequence ID" value="SVA88734.1"/>
    <property type="molecule type" value="Genomic_DNA"/>
</dbReference>
<sequence length="127" mass="14649">MIEDHFSLCSLDDIPDPGARQFLWEEGEHPLAFFLVRRRNEVFAYVNQCPHAGHQLNWMPDRFLTRDGGLILCNSHGARFRIHDGFCVEGPCPGENLRPIAIEMRGEKVFARKEELRAILDVTSRFP</sequence>
<protein>
    <recommendedName>
        <fullName evidence="5">Rieske domain-containing protein</fullName>
    </recommendedName>
</protein>
<accession>A0A381ZHX2</accession>
<keyword evidence="3" id="KW-0408">Iron</keyword>
<dbReference type="Pfam" id="PF00355">
    <property type="entry name" value="Rieske"/>
    <property type="match status" value="1"/>
</dbReference>
<dbReference type="InterPro" id="IPR017941">
    <property type="entry name" value="Rieske_2Fe-2S"/>
</dbReference>
<evidence type="ECO:0000259" key="5">
    <source>
        <dbReference type="PROSITE" id="PS51296"/>
    </source>
</evidence>
<evidence type="ECO:0000256" key="3">
    <source>
        <dbReference type="ARBA" id="ARBA00023004"/>
    </source>
</evidence>
<proteinExistence type="predicted"/>
<dbReference type="PROSITE" id="PS51296">
    <property type="entry name" value="RIESKE"/>
    <property type="match status" value="1"/>
</dbReference>
<organism evidence="6">
    <name type="scientific">marine metagenome</name>
    <dbReference type="NCBI Taxonomy" id="408172"/>
    <lineage>
        <taxon>unclassified sequences</taxon>
        <taxon>metagenomes</taxon>
        <taxon>ecological metagenomes</taxon>
    </lineage>
</organism>
<evidence type="ECO:0000313" key="6">
    <source>
        <dbReference type="EMBL" id="SVA88734.1"/>
    </source>
</evidence>
<dbReference type="GO" id="GO:0051537">
    <property type="term" value="F:2 iron, 2 sulfur cluster binding"/>
    <property type="evidence" value="ECO:0007669"/>
    <property type="project" value="UniProtKB-KW"/>
</dbReference>
<keyword evidence="2" id="KW-0479">Metal-binding</keyword>
<evidence type="ECO:0000256" key="4">
    <source>
        <dbReference type="ARBA" id="ARBA00023014"/>
    </source>
</evidence>
<dbReference type="AlphaFoldDB" id="A0A381ZHX2"/>
<feature type="domain" description="Rieske" evidence="5">
    <location>
        <begin position="6"/>
        <end position="111"/>
    </location>
</feature>
<name>A0A381ZHX2_9ZZZZ</name>
<reference evidence="6" key="1">
    <citation type="submission" date="2018-05" db="EMBL/GenBank/DDBJ databases">
        <authorList>
            <person name="Lanie J.A."/>
            <person name="Ng W.-L."/>
            <person name="Kazmierczak K.M."/>
            <person name="Andrzejewski T.M."/>
            <person name="Davidsen T.M."/>
            <person name="Wayne K.J."/>
            <person name="Tettelin H."/>
            <person name="Glass J.I."/>
            <person name="Rusch D."/>
            <person name="Podicherti R."/>
            <person name="Tsui H.-C.T."/>
            <person name="Winkler M.E."/>
        </authorList>
    </citation>
    <scope>NUCLEOTIDE SEQUENCE</scope>
</reference>
<dbReference type="GO" id="GO:0046872">
    <property type="term" value="F:metal ion binding"/>
    <property type="evidence" value="ECO:0007669"/>
    <property type="project" value="UniProtKB-KW"/>
</dbReference>
<dbReference type="PANTHER" id="PTHR40261:SF1">
    <property type="entry name" value="RIESKE DOMAIN-CONTAINING PROTEIN"/>
    <property type="match status" value="1"/>
</dbReference>
<gene>
    <name evidence="6" type="ORF">METZ01_LOCUS141588</name>
</gene>
<dbReference type="PANTHER" id="PTHR40261">
    <property type="match status" value="1"/>
</dbReference>
<dbReference type="SUPFAM" id="SSF50022">
    <property type="entry name" value="ISP domain"/>
    <property type="match status" value="1"/>
</dbReference>
<dbReference type="InterPro" id="IPR036922">
    <property type="entry name" value="Rieske_2Fe-2S_sf"/>
</dbReference>
<keyword evidence="1" id="KW-0001">2Fe-2S</keyword>
<evidence type="ECO:0000256" key="1">
    <source>
        <dbReference type="ARBA" id="ARBA00022714"/>
    </source>
</evidence>
<dbReference type="Gene3D" id="2.102.10.10">
    <property type="entry name" value="Rieske [2Fe-2S] iron-sulphur domain"/>
    <property type="match status" value="1"/>
</dbReference>
<dbReference type="CDD" id="cd03467">
    <property type="entry name" value="Rieske"/>
    <property type="match status" value="1"/>
</dbReference>
<evidence type="ECO:0000256" key="2">
    <source>
        <dbReference type="ARBA" id="ARBA00022723"/>
    </source>
</evidence>
<keyword evidence="4" id="KW-0411">Iron-sulfur</keyword>